<evidence type="ECO:0000256" key="3">
    <source>
        <dbReference type="SAM" id="SignalP"/>
    </source>
</evidence>
<evidence type="ECO:0000256" key="2">
    <source>
        <dbReference type="ARBA" id="ARBA00022729"/>
    </source>
</evidence>
<proteinExistence type="inferred from homology"/>
<evidence type="ECO:0000256" key="1">
    <source>
        <dbReference type="ARBA" id="ARBA00010333"/>
    </source>
</evidence>
<gene>
    <name evidence="5" type="ORF">GCM10007392_27140</name>
</gene>
<dbReference type="PANTHER" id="PTHR35936">
    <property type="entry name" value="MEMBRANE-BOUND LYTIC MUREIN TRANSGLYCOSYLASE F"/>
    <property type="match status" value="1"/>
</dbReference>
<dbReference type="SUPFAM" id="SSF53850">
    <property type="entry name" value="Periplasmic binding protein-like II"/>
    <property type="match status" value="1"/>
</dbReference>
<dbReference type="RefSeq" id="WP_189609531.1">
    <property type="nucleotide sequence ID" value="NZ_BMXR01000006.1"/>
</dbReference>
<dbReference type="Pfam" id="PF00497">
    <property type="entry name" value="SBP_bac_3"/>
    <property type="match status" value="1"/>
</dbReference>
<dbReference type="EMBL" id="BMXR01000006">
    <property type="protein sequence ID" value="GGX57998.1"/>
    <property type="molecule type" value="Genomic_DNA"/>
</dbReference>
<dbReference type="AlphaFoldDB" id="A0A918KE27"/>
<organism evidence="5 6">
    <name type="scientific">Saccharospirillum salsuginis</name>
    <dbReference type="NCBI Taxonomy" id="418750"/>
    <lineage>
        <taxon>Bacteria</taxon>
        <taxon>Pseudomonadati</taxon>
        <taxon>Pseudomonadota</taxon>
        <taxon>Gammaproteobacteria</taxon>
        <taxon>Oceanospirillales</taxon>
        <taxon>Saccharospirillaceae</taxon>
        <taxon>Saccharospirillum</taxon>
    </lineage>
</organism>
<evidence type="ECO:0000313" key="6">
    <source>
        <dbReference type="Proteomes" id="UP000626148"/>
    </source>
</evidence>
<comment type="caution">
    <text evidence="5">The sequence shown here is derived from an EMBL/GenBank/DDBJ whole genome shotgun (WGS) entry which is preliminary data.</text>
</comment>
<dbReference type="SMART" id="SM00062">
    <property type="entry name" value="PBPb"/>
    <property type="match status" value="1"/>
</dbReference>
<dbReference type="Gene3D" id="3.40.190.10">
    <property type="entry name" value="Periplasmic binding protein-like II"/>
    <property type="match status" value="2"/>
</dbReference>
<feature type="chain" id="PRO_5036736035" description="Solute-binding protein family 3/N-terminal domain-containing protein" evidence="3">
    <location>
        <begin position="22"/>
        <end position="257"/>
    </location>
</feature>
<keyword evidence="6" id="KW-1185">Reference proteome</keyword>
<dbReference type="Proteomes" id="UP000626148">
    <property type="component" value="Unassembled WGS sequence"/>
</dbReference>
<feature type="domain" description="Solute-binding protein family 3/N-terminal" evidence="4">
    <location>
        <begin position="27"/>
        <end position="252"/>
    </location>
</feature>
<keyword evidence="2 3" id="KW-0732">Signal</keyword>
<reference evidence="5" key="2">
    <citation type="submission" date="2020-09" db="EMBL/GenBank/DDBJ databases">
        <authorList>
            <person name="Sun Q."/>
            <person name="Kim S."/>
        </authorList>
    </citation>
    <scope>NUCLEOTIDE SEQUENCE</scope>
    <source>
        <strain evidence="5">KCTC 22169</strain>
    </source>
</reference>
<name>A0A918KE27_9GAMM</name>
<dbReference type="InterPro" id="IPR001638">
    <property type="entry name" value="Solute-binding_3/MltF_N"/>
</dbReference>
<feature type="signal peptide" evidence="3">
    <location>
        <begin position="1"/>
        <end position="21"/>
    </location>
</feature>
<sequence>MIRSLASCVLLFSLICQPALASVDDCPVIHGLGAYDWEPISYYDSNNTWQGVMPAVLREVGRELGFRLNDDEKLPWKRALLATEAGTMDVLGGAYFTEERARQFYYSTAVTAERIRVFTRSTDAEVTSLAQLSNRQGVRPAGGSYGDEMDALLDQLGVIEIRTGEQMLQMVSVDRADYGVLAEFDGLATRRVTRLDDDIVMAPLILDELEVYYLFSRRSSCADWLPAIDQVIDRMREEGVLDALHEREVYRLLDKLD</sequence>
<reference evidence="5" key="1">
    <citation type="journal article" date="2014" name="Int. J. Syst. Evol. Microbiol.">
        <title>Complete genome sequence of Corynebacterium casei LMG S-19264T (=DSM 44701T), isolated from a smear-ripened cheese.</title>
        <authorList>
            <consortium name="US DOE Joint Genome Institute (JGI-PGF)"/>
            <person name="Walter F."/>
            <person name="Albersmeier A."/>
            <person name="Kalinowski J."/>
            <person name="Ruckert C."/>
        </authorList>
    </citation>
    <scope>NUCLEOTIDE SEQUENCE</scope>
    <source>
        <strain evidence="5">KCTC 22169</strain>
    </source>
</reference>
<protein>
    <recommendedName>
        <fullName evidence="4">Solute-binding protein family 3/N-terminal domain-containing protein</fullName>
    </recommendedName>
</protein>
<evidence type="ECO:0000259" key="4">
    <source>
        <dbReference type="SMART" id="SM00062"/>
    </source>
</evidence>
<comment type="similarity">
    <text evidence="1">Belongs to the bacterial solute-binding protein 3 family.</text>
</comment>
<dbReference type="PANTHER" id="PTHR35936:SF6">
    <property type="entry name" value="AMINO ACID ABC TRANSPORTER SUBSTRATE-BINDING PAAT FAMILY PROTEIN"/>
    <property type="match status" value="1"/>
</dbReference>
<evidence type="ECO:0000313" key="5">
    <source>
        <dbReference type="EMBL" id="GGX57998.1"/>
    </source>
</evidence>
<accession>A0A918KE27</accession>